<keyword evidence="2 4" id="KW-0238">DNA-binding</keyword>
<dbReference type="AlphaFoldDB" id="A0A919R8K7"/>
<accession>A0A919R8K7</accession>
<reference evidence="6" key="1">
    <citation type="submission" date="2021-01" db="EMBL/GenBank/DDBJ databases">
        <title>Whole genome shotgun sequence of Sphaerisporangium rufum NBRC 109079.</title>
        <authorList>
            <person name="Komaki H."/>
            <person name="Tamura T."/>
        </authorList>
    </citation>
    <scope>NUCLEOTIDE SEQUENCE</scope>
    <source>
        <strain evidence="6">NBRC 109079</strain>
    </source>
</reference>
<dbReference type="Pfam" id="PF00440">
    <property type="entry name" value="TetR_N"/>
    <property type="match status" value="1"/>
</dbReference>
<proteinExistence type="predicted"/>
<dbReference type="Pfam" id="PF21597">
    <property type="entry name" value="TetR_C_43"/>
    <property type="match status" value="1"/>
</dbReference>
<dbReference type="Proteomes" id="UP000655287">
    <property type="component" value="Unassembled WGS sequence"/>
</dbReference>
<dbReference type="InterPro" id="IPR036271">
    <property type="entry name" value="Tet_transcr_reg_TetR-rel_C_sf"/>
</dbReference>
<organism evidence="6 7">
    <name type="scientific">Sphaerisporangium rufum</name>
    <dbReference type="NCBI Taxonomy" id="1381558"/>
    <lineage>
        <taxon>Bacteria</taxon>
        <taxon>Bacillati</taxon>
        <taxon>Actinomycetota</taxon>
        <taxon>Actinomycetes</taxon>
        <taxon>Streptosporangiales</taxon>
        <taxon>Streptosporangiaceae</taxon>
        <taxon>Sphaerisporangium</taxon>
    </lineage>
</organism>
<dbReference type="RefSeq" id="WP_203993632.1">
    <property type="nucleotide sequence ID" value="NZ_BOOU01000097.1"/>
</dbReference>
<evidence type="ECO:0000313" key="7">
    <source>
        <dbReference type="Proteomes" id="UP000655287"/>
    </source>
</evidence>
<evidence type="ECO:0000259" key="5">
    <source>
        <dbReference type="PROSITE" id="PS50977"/>
    </source>
</evidence>
<evidence type="ECO:0000313" key="6">
    <source>
        <dbReference type="EMBL" id="GII81409.1"/>
    </source>
</evidence>
<dbReference type="InterPro" id="IPR049445">
    <property type="entry name" value="TetR_SbtR-like_C"/>
</dbReference>
<dbReference type="PANTHER" id="PTHR30055">
    <property type="entry name" value="HTH-TYPE TRANSCRIPTIONAL REGULATOR RUTR"/>
    <property type="match status" value="1"/>
</dbReference>
<keyword evidence="3" id="KW-0804">Transcription</keyword>
<keyword evidence="1" id="KW-0805">Transcription regulation</keyword>
<evidence type="ECO:0000256" key="4">
    <source>
        <dbReference type="PROSITE-ProRule" id="PRU00335"/>
    </source>
</evidence>
<dbReference type="Gene3D" id="1.10.357.10">
    <property type="entry name" value="Tetracycline Repressor, domain 2"/>
    <property type="match status" value="1"/>
</dbReference>
<feature type="domain" description="HTH tetR-type" evidence="5">
    <location>
        <begin position="17"/>
        <end position="76"/>
    </location>
</feature>
<protein>
    <submittedName>
        <fullName evidence="6">TetR family transcriptional regulator</fullName>
    </submittedName>
</protein>
<name>A0A919R8K7_9ACTN</name>
<dbReference type="EMBL" id="BOOU01000097">
    <property type="protein sequence ID" value="GII81409.1"/>
    <property type="molecule type" value="Genomic_DNA"/>
</dbReference>
<sequence length="191" mass="20110">MVASSAGETRPLRADARRNRERILGAAGAVFAEHGPAASTEQVAERAGVAIGTVFRHFPTKRDLLQAIMKDLLARLTAEATALAADGDPATALFTFFARLVEQSANQKTVIESLTETGTDLPMAGAVGPFRDQIATLLERAQAAGAVRPGVRTDEVMALLAAQCQGALHGGWDADLRGRTLAIVFAGLRHP</sequence>
<dbReference type="GO" id="GO:0000976">
    <property type="term" value="F:transcription cis-regulatory region binding"/>
    <property type="evidence" value="ECO:0007669"/>
    <property type="project" value="TreeGrafter"/>
</dbReference>
<evidence type="ECO:0000256" key="1">
    <source>
        <dbReference type="ARBA" id="ARBA00023015"/>
    </source>
</evidence>
<comment type="caution">
    <text evidence="6">The sequence shown here is derived from an EMBL/GenBank/DDBJ whole genome shotgun (WGS) entry which is preliminary data.</text>
</comment>
<dbReference type="PROSITE" id="PS50977">
    <property type="entry name" value="HTH_TETR_2"/>
    <property type="match status" value="1"/>
</dbReference>
<dbReference type="InterPro" id="IPR023772">
    <property type="entry name" value="DNA-bd_HTH_TetR-type_CS"/>
</dbReference>
<evidence type="ECO:0000256" key="2">
    <source>
        <dbReference type="ARBA" id="ARBA00023125"/>
    </source>
</evidence>
<dbReference type="PRINTS" id="PR00455">
    <property type="entry name" value="HTHTETR"/>
</dbReference>
<dbReference type="InterPro" id="IPR009057">
    <property type="entry name" value="Homeodomain-like_sf"/>
</dbReference>
<dbReference type="SUPFAM" id="SSF46689">
    <property type="entry name" value="Homeodomain-like"/>
    <property type="match status" value="1"/>
</dbReference>
<gene>
    <name evidence="6" type="ORF">Sru01_63910</name>
</gene>
<dbReference type="InterPro" id="IPR001647">
    <property type="entry name" value="HTH_TetR"/>
</dbReference>
<evidence type="ECO:0000256" key="3">
    <source>
        <dbReference type="ARBA" id="ARBA00023163"/>
    </source>
</evidence>
<dbReference type="PROSITE" id="PS01081">
    <property type="entry name" value="HTH_TETR_1"/>
    <property type="match status" value="1"/>
</dbReference>
<dbReference type="PANTHER" id="PTHR30055:SF234">
    <property type="entry name" value="HTH-TYPE TRANSCRIPTIONAL REGULATOR BETI"/>
    <property type="match status" value="1"/>
</dbReference>
<keyword evidence="7" id="KW-1185">Reference proteome</keyword>
<dbReference type="GO" id="GO:0003700">
    <property type="term" value="F:DNA-binding transcription factor activity"/>
    <property type="evidence" value="ECO:0007669"/>
    <property type="project" value="TreeGrafter"/>
</dbReference>
<dbReference type="SUPFAM" id="SSF48498">
    <property type="entry name" value="Tetracyclin repressor-like, C-terminal domain"/>
    <property type="match status" value="1"/>
</dbReference>
<dbReference type="InterPro" id="IPR050109">
    <property type="entry name" value="HTH-type_TetR-like_transc_reg"/>
</dbReference>
<feature type="DNA-binding region" description="H-T-H motif" evidence="4">
    <location>
        <begin position="39"/>
        <end position="58"/>
    </location>
</feature>